<protein>
    <submittedName>
        <fullName evidence="1">Uncharacterized protein</fullName>
    </submittedName>
</protein>
<evidence type="ECO:0000313" key="1">
    <source>
        <dbReference type="EMBL" id="JAH41256.1"/>
    </source>
</evidence>
<sequence>MYLIQVSTVPLLENASFRYAMNFIARRNIVESDCIFVS</sequence>
<name>A0A0E9SIZ5_ANGAN</name>
<dbReference type="AlphaFoldDB" id="A0A0E9SIZ5"/>
<organism evidence="1">
    <name type="scientific">Anguilla anguilla</name>
    <name type="common">European freshwater eel</name>
    <name type="synonym">Muraena anguilla</name>
    <dbReference type="NCBI Taxonomy" id="7936"/>
    <lineage>
        <taxon>Eukaryota</taxon>
        <taxon>Metazoa</taxon>
        <taxon>Chordata</taxon>
        <taxon>Craniata</taxon>
        <taxon>Vertebrata</taxon>
        <taxon>Euteleostomi</taxon>
        <taxon>Actinopterygii</taxon>
        <taxon>Neopterygii</taxon>
        <taxon>Teleostei</taxon>
        <taxon>Anguilliformes</taxon>
        <taxon>Anguillidae</taxon>
        <taxon>Anguilla</taxon>
    </lineage>
</organism>
<accession>A0A0E9SIZ5</accession>
<dbReference type="EMBL" id="GBXM01067321">
    <property type="protein sequence ID" value="JAH41256.1"/>
    <property type="molecule type" value="Transcribed_RNA"/>
</dbReference>
<proteinExistence type="predicted"/>
<reference evidence="1" key="1">
    <citation type="submission" date="2014-11" db="EMBL/GenBank/DDBJ databases">
        <authorList>
            <person name="Amaro Gonzalez C."/>
        </authorList>
    </citation>
    <scope>NUCLEOTIDE SEQUENCE</scope>
</reference>
<reference evidence="1" key="2">
    <citation type="journal article" date="2015" name="Fish Shellfish Immunol.">
        <title>Early steps in the European eel (Anguilla anguilla)-Vibrio vulnificus interaction in the gills: Role of the RtxA13 toxin.</title>
        <authorList>
            <person name="Callol A."/>
            <person name="Pajuelo D."/>
            <person name="Ebbesson L."/>
            <person name="Teles M."/>
            <person name="MacKenzie S."/>
            <person name="Amaro C."/>
        </authorList>
    </citation>
    <scope>NUCLEOTIDE SEQUENCE</scope>
</reference>